<evidence type="ECO:0000313" key="1">
    <source>
        <dbReference type="EMBL" id="CDH47689.1"/>
    </source>
</evidence>
<keyword evidence="2" id="KW-1185">Reference proteome</keyword>
<sequence>MWIALVNLFRQIAQIFAMDTGFQRRILGKVRFQNYLVGAAIAMIQQDDLLDVMQIAGDLEVFPEGLIPVLEITGQRTQRSASQNHVIVLVGHAPAIHVANNVVHQPIIHATEQQGFSGMRRGSAHVLGTMFGGRLGELPRRYQSQQRDATAQGGESNETAAARIRGQKIMRVVAKTGFIMCCNHKIPLWFVEAADGTEQG</sequence>
<protein>
    <submittedName>
        <fullName evidence="1">Uncharacterized protein</fullName>
    </submittedName>
</protein>
<accession>A0A7U7GFY9</accession>
<evidence type="ECO:0000313" key="2">
    <source>
        <dbReference type="Proteomes" id="UP000019184"/>
    </source>
</evidence>
<organism evidence="1 2">
    <name type="scientific">Candidatus Contendobacter odensis Run_B_J11</name>
    <dbReference type="NCBI Taxonomy" id="1400861"/>
    <lineage>
        <taxon>Bacteria</taxon>
        <taxon>Pseudomonadati</taxon>
        <taxon>Pseudomonadota</taxon>
        <taxon>Gammaproteobacteria</taxon>
        <taxon>Candidatus Competibacteraceae</taxon>
        <taxon>Candidatus Contendibacter</taxon>
    </lineage>
</organism>
<dbReference type="AlphaFoldDB" id="A0A7U7GFY9"/>
<gene>
    <name evidence="1" type="ORF">BN874_90005</name>
</gene>
<name>A0A7U7GFY9_9GAMM</name>
<proteinExistence type="predicted"/>
<reference evidence="1 2" key="1">
    <citation type="journal article" date="2014" name="ISME J.">
        <title>Candidatus Competibacter-lineage genomes retrieved from metagenomes reveal functional metabolic diversity.</title>
        <authorList>
            <person name="McIlroy S.J."/>
            <person name="Albertsen M."/>
            <person name="Andresen E.K."/>
            <person name="Saunders A.M."/>
            <person name="Kristiansen R."/>
            <person name="Stokholm-Bjerregaard M."/>
            <person name="Nielsen K.L."/>
            <person name="Nielsen P.H."/>
        </authorList>
    </citation>
    <scope>NUCLEOTIDE SEQUENCE [LARGE SCALE GENOMIC DNA]</scope>
    <source>
        <strain evidence="1 2">Run_B_J11</strain>
    </source>
</reference>
<dbReference type="Proteomes" id="UP000019184">
    <property type="component" value="Unassembled WGS sequence"/>
</dbReference>
<dbReference type="EMBL" id="CBTK010000309">
    <property type="protein sequence ID" value="CDH47689.1"/>
    <property type="molecule type" value="Genomic_DNA"/>
</dbReference>
<comment type="caution">
    <text evidence="1">The sequence shown here is derived from an EMBL/GenBank/DDBJ whole genome shotgun (WGS) entry which is preliminary data.</text>
</comment>